<evidence type="ECO:0000256" key="7">
    <source>
        <dbReference type="ARBA" id="ARBA00024799"/>
    </source>
</evidence>
<dbReference type="GO" id="GO:0005524">
    <property type="term" value="F:ATP binding"/>
    <property type="evidence" value="ECO:0007669"/>
    <property type="project" value="UniProtKB-KW"/>
</dbReference>
<feature type="domain" description="Asn/Gln amidotransferase" evidence="11">
    <location>
        <begin position="329"/>
        <end position="476"/>
    </location>
</feature>
<dbReference type="SUPFAM" id="SSF55931">
    <property type="entry name" value="Glutamine synthetase/guanido kinase"/>
    <property type="match status" value="1"/>
</dbReference>
<protein>
    <recommendedName>
        <fullName evidence="10">Aspartyl/glutamyl-tRNA(Asn/Gln) amidotransferase subunit B</fullName>
        <shortName evidence="10">Asp/Glu-ADT subunit B</shortName>
        <ecNumber evidence="10">6.3.5.-</ecNumber>
    </recommendedName>
</protein>
<dbReference type="InterPro" id="IPR017959">
    <property type="entry name" value="Asn/Gln-tRNA_amidoTrfase_suB/E"/>
</dbReference>
<keyword evidence="5 10" id="KW-0067">ATP-binding</keyword>
<dbReference type="RefSeq" id="WP_115792242.1">
    <property type="nucleotide sequence ID" value="NZ_QSLN01000003.1"/>
</dbReference>
<evidence type="ECO:0000256" key="4">
    <source>
        <dbReference type="ARBA" id="ARBA00022741"/>
    </source>
</evidence>
<dbReference type="InterPro" id="IPR004413">
    <property type="entry name" value="GatB"/>
</dbReference>
<dbReference type="InterPro" id="IPR018027">
    <property type="entry name" value="Asn/Gln_amidotransferase"/>
</dbReference>
<dbReference type="FunFam" id="1.10.150.380:FF:000001">
    <property type="entry name" value="Aspartyl/glutamyl-tRNA(Asn/Gln) amidotransferase subunit B"/>
    <property type="match status" value="1"/>
</dbReference>
<dbReference type="NCBIfam" id="NF004015">
    <property type="entry name" value="PRK05477.1-5"/>
    <property type="match status" value="1"/>
</dbReference>
<dbReference type="InterPro" id="IPR023168">
    <property type="entry name" value="GatB_Yqey_C_2"/>
</dbReference>
<dbReference type="Proteomes" id="UP000256329">
    <property type="component" value="Unassembled WGS sequence"/>
</dbReference>
<dbReference type="PANTHER" id="PTHR11659:SF0">
    <property type="entry name" value="GLUTAMYL-TRNA(GLN) AMIDOTRANSFERASE SUBUNIT B, MITOCHONDRIAL"/>
    <property type="match status" value="1"/>
</dbReference>
<evidence type="ECO:0000256" key="10">
    <source>
        <dbReference type="HAMAP-Rule" id="MF_00121"/>
    </source>
</evidence>
<dbReference type="GO" id="GO:0006412">
    <property type="term" value="P:translation"/>
    <property type="evidence" value="ECO:0007669"/>
    <property type="project" value="UniProtKB-UniRule"/>
</dbReference>
<reference evidence="12 13" key="1">
    <citation type="submission" date="2018-08" db="EMBL/GenBank/DDBJ databases">
        <title>Form III RuBisCO-mediated autotrophy in Thermodesulfobium bacteria.</title>
        <authorList>
            <person name="Toshchakov S.V."/>
            <person name="Kublanov I.V."/>
            <person name="Frolov E."/>
            <person name="Bonch-Osmolovskaya E.A."/>
            <person name="Tourova T.P."/>
            <person name="Chernych N.A."/>
            <person name="Lebedinsky A.V."/>
        </authorList>
    </citation>
    <scope>NUCLEOTIDE SEQUENCE [LARGE SCALE GENOMIC DNA]</scope>
    <source>
        <strain evidence="12 13">SR</strain>
    </source>
</reference>
<dbReference type="Gene3D" id="1.10.150.380">
    <property type="entry name" value="GatB domain, N-terminal subdomain"/>
    <property type="match status" value="1"/>
</dbReference>
<dbReference type="InterPro" id="IPR042114">
    <property type="entry name" value="GatB_C_1"/>
</dbReference>
<evidence type="ECO:0000256" key="2">
    <source>
        <dbReference type="ARBA" id="ARBA00011123"/>
    </source>
</evidence>
<evidence type="ECO:0000256" key="6">
    <source>
        <dbReference type="ARBA" id="ARBA00022917"/>
    </source>
</evidence>
<accession>A0A3D8P4E6</accession>
<organism evidence="12 13">
    <name type="scientific">Ammonifex thiophilus</name>
    <dbReference type="NCBI Taxonomy" id="444093"/>
    <lineage>
        <taxon>Bacteria</taxon>
        <taxon>Bacillati</taxon>
        <taxon>Bacillota</taxon>
        <taxon>Clostridia</taxon>
        <taxon>Thermoanaerobacterales</taxon>
        <taxon>Thermoanaerobacteraceae</taxon>
        <taxon>Ammonifex</taxon>
    </lineage>
</organism>
<dbReference type="InterPro" id="IPR017958">
    <property type="entry name" value="Gln-tRNA_amidoTrfase_suB_CS"/>
</dbReference>
<dbReference type="NCBIfam" id="NF004012">
    <property type="entry name" value="PRK05477.1-2"/>
    <property type="match status" value="1"/>
</dbReference>
<comment type="catalytic activity">
    <reaction evidence="8 10">
        <text>L-aspartyl-tRNA(Asn) + L-glutamine + ATP + H2O = L-asparaginyl-tRNA(Asn) + L-glutamate + ADP + phosphate + 2 H(+)</text>
        <dbReference type="Rhea" id="RHEA:14513"/>
        <dbReference type="Rhea" id="RHEA-COMP:9674"/>
        <dbReference type="Rhea" id="RHEA-COMP:9677"/>
        <dbReference type="ChEBI" id="CHEBI:15377"/>
        <dbReference type="ChEBI" id="CHEBI:15378"/>
        <dbReference type="ChEBI" id="CHEBI:29985"/>
        <dbReference type="ChEBI" id="CHEBI:30616"/>
        <dbReference type="ChEBI" id="CHEBI:43474"/>
        <dbReference type="ChEBI" id="CHEBI:58359"/>
        <dbReference type="ChEBI" id="CHEBI:78515"/>
        <dbReference type="ChEBI" id="CHEBI:78516"/>
        <dbReference type="ChEBI" id="CHEBI:456216"/>
    </reaction>
</comment>
<dbReference type="GO" id="GO:0050567">
    <property type="term" value="F:glutaminyl-tRNA synthase (glutamine-hydrolyzing) activity"/>
    <property type="evidence" value="ECO:0007669"/>
    <property type="project" value="UniProtKB-UniRule"/>
</dbReference>
<comment type="similarity">
    <text evidence="1 10">Belongs to the GatB/GatE family. GatB subfamily.</text>
</comment>
<evidence type="ECO:0000313" key="12">
    <source>
        <dbReference type="EMBL" id="RDV84022.1"/>
    </source>
</evidence>
<dbReference type="HAMAP" id="MF_00121">
    <property type="entry name" value="GatB"/>
    <property type="match status" value="1"/>
</dbReference>
<dbReference type="GO" id="GO:0016740">
    <property type="term" value="F:transferase activity"/>
    <property type="evidence" value="ECO:0007669"/>
    <property type="project" value="UniProtKB-KW"/>
</dbReference>
<comment type="caution">
    <text evidence="12">The sequence shown here is derived from an EMBL/GenBank/DDBJ whole genome shotgun (WGS) entry which is preliminary data.</text>
</comment>
<dbReference type="PANTHER" id="PTHR11659">
    <property type="entry name" value="GLUTAMYL-TRNA GLN AMIDOTRANSFERASE SUBUNIT B MITOCHONDRIAL AND PROKARYOTIC PET112-RELATED"/>
    <property type="match status" value="1"/>
</dbReference>
<dbReference type="NCBIfam" id="NF004014">
    <property type="entry name" value="PRK05477.1-4"/>
    <property type="match status" value="1"/>
</dbReference>
<sequence length="479" mass="53408">MKYEAVIGLEIHVELKTESKIFCSCRAAFGAEPNTHVCPVCLGLPGTLPVLNRRAVEYAIMAALALNCEITPYCKFDRKNYFYPDLPKNYQISQFDLPLAQNGYLEIDTPSGPKRVGIVRLHLEEDAGKLVHVQSGSSSYALVDYNRAGVPLIEIVSAPDLRSPEEARAYAEKLRQIMLYLGVSDCKMEEGSLRVDANISVRPAGSDVLGVKTEIKNVNSFRSLSRALAYEIERHVACLERGEKIVQETRGWDEERGVTFSMRSKEEAHDYRYFPEPDLPPLVIDAEWVESLRKALPELPDAKRRRFIEEYGLPENAATVLTATPEVADYFEETLKFYPQPRQVANWVMVELARCLNAAGISITASPVKPQALAQLLKLMDAGIISGKIAKDIFEEMFATGKDAESIVKEKGLTQITDEETIRQVVREVIAANPKVVADYKGGKEKALSFLVGQVMKATRGRANPGLVNQLLKEELSRE</sequence>
<keyword evidence="4 10" id="KW-0547">Nucleotide-binding</keyword>
<keyword evidence="6 10" id="KW-0648">Protein biosynthesis</keyword>
<keyword evidence="3 10" id="KW-0436">Ligase</keyword>
<dbReference type="Pfam" id="PF02637">
    <property type="entry name" value="GatB_Yqey"/>
    <property type="match status" value="1"/>
</dbReference>
<gene>
    <name evidence="10" type="primary">gatB</name>
    <name evidence="12" type="ORF">DXX99_04110</name>
</gene>
<evidence type="ECO:0000259" key="11">
    <source>
        <dbReference type="SMART" id="SM00845"/>
    </source>
</evidence>
<dbReference type="GO" id="GO:0050566">
    <property type="term" value="F:asparaginyl-tRNA synthase (glutamine-hydrolyzing) activity"/>
    <property type="evidence" value="ECO:0007669"/>
    <property type="project" value="RHEA"/>
</dbReference>
<dbReference type="SUPFAM" id="SSF89095">
    <property type="entry name" value="GatB/YqeY motif"/>
    <property type="match status" value="1"/>
</dbReference>
<dbReference type="AlphaFoldDB" id="A0A3D8P4E6"/>
<dbReference type="GO" id="GO:0070681">
    <property type="term" value="P:glutaminyl-tRNAGln biosynthesis via transamidation"/>
    <property type="evidence" value="ECO:0007669"/>
    <property type="project" value="TreeGrafter"/>
</dbReference>
<dbReference type="OrthoDB" id="9804078at2"/>
<dbReference type="Pfam" id="PF02934">
    <property type="entry name" value="GatB_N"/>
    <property type="match status" value="1"/>
</dbReference>
<dbReference type="EC" id="6.3.5.-" evidence="10"/>
<dbReference type="SMART" id="SM00845">
    <property type="entry name" value="GatB_Yqey"/>
    <property type="match status" value="1"/>
</dbReference>
<proteinExistence type="inferred from homology"/>
<evidence type="ECO:0000256" key="9">
    <source>
        <dbReference type="ARBA" id="ARBA00047913"/>
    </source>
</evidence>
<comment type="subunit">
    <text evidence="2 10">Heterotrimer of A, B and C subunits.</text>
</comment>
<evidence type="ECO:0000256" key="5">
    <source>
        <dbReference type="ARBA" id="ARBA00022840"/>
    </source>
</evidence>
<dbReference type="InterPro" id="IPR003789">
    <property type="entry name" value="Asn/Gln_tRNA_amidoTrase-B-like"/>
</dbReference>
<evidence type="ECO:0000256" key="8">
    <source>
        <dbReference type="ARBA" id="ARBA00047380"/>
    </source>
</evidence>
<keyword evidence="13" id="KW-1185">Reference proteome</keyword>
<dbReference type="FunFam" id="1.10.10.410:FF:000001">
    <property type="entry name" value="Aspartyl/glutamyl-tRNA(Asn/Gln) amidotransferase subunit B"/>
    <property type="match status" value="1"/>
</dbReference>
<comment type="catalytic activity">
    <reaction evidence="9 10">
        <text>L-glutamyl-tRNA(Gln) + L-glutamine + ATP + H2O = L-glutaminyl-tRNA(Gln) + L-glutamate + ADP + phosphate + H(+)</text>
        <dbReference type="Rhea" id="RHEA:17521"/>
        <dbReference type="Rhea" id="RHEA-COMP:9681"/>
        <dbReference type="Rhea" id="RHEA-COMP:9684"/>
        <dbReference type="ChEBI" id="CHEBI:15377"/>
        <dbReference type="ChEBI" id="CHEBI:15378"/>
        <dbReference type="ChEBI" id="CHEBI:29985"/>
        <dbReference type="ChEBI" id="CHEBI:30616"/>
        <dbReference type="ChEBI" id="CHEBI:43474"/>
        <dbReference type="ChEBI" id="CHEBI:58359"/>
        <dbReference type="ChEBI" id="CHEBI:78520"/>
        <dbReference type="ChEBI" id="CHEBI:78521"/>
        <dbReference type="ChEBI" id="CHEBI:456216"/>
    </reaction>
</comment>
<keyword evidence="12" id="KW-0808">Transferase</keyword>
<evidence type="ECO:0000313" key="13">
    <source>
        <dbReference type="Proteomes" id="UP000256329"/>
    </source>
</evidence>
<dbReference type="InterPro" id="IPR006075">
    <property type="entry name" value="Asn/Gln-tRNA_Trfase_suB/E_cat"/>
</dbReference>
<dbReference type="PROSITE" id="PS01234">
    <property type="entry name" value="GATB"/>
    <property type="match status" value="1"/>
</dbReference>
<dbReference type="EMBL" id="QSLN01000003">
    <property type="protein sequence ID" value="RDV84022.1"/>
    <property type="molecule type" value="Genomic_DNA"/>
</dbReference>
<evidence type="ECO:0000256" key="1">
    <source>
        <dbReference type="ARBA" id="ARBA00005306"/>
    </source>
</evidence>
<evidence type="ECO:0000256" key="3">
    <source>
        <dbReference type="ARBA" id="ARBA00022598"/>
    </source>
</evidence>
<dbReference type="InterPro" id="IPR014746">
    <property type="entry name" value="Gln_synth/guanido_kin_cat_dom"/>
</dbReference>
<dbReference type="Gene3D" id="1.10.10.410">
    <property type="match status" value="1"/>
</dbReference>
<dbReference type="NCBIfam" id="TIGR00133">
    <property type="entry name" value="gatB"/>
    <property type="match status" value="1"/>
</dbReference>
<comment type="function">
    <text evidence="7 10">Allows the formation of correctly charged Asn-tRNA(Asn) or Gln-tRNA(Gln) through the transamidation of misacylated Asp-tRNA(Asn) or Glu-tRNA(Gln) in organisms which lack either or both of asparaginyl-tRNA or glutaminyl-tRNA synthetases. The reaction takes place in the presence of glutamine and ATP through an activated phospho-Asp-tRNA(Asn) or phospho-Glu-tRNA(Gln).</text>
</comment>
<name>A0A3D8P4E6_9THEO</name>